<evidence type="ECO:0000313" key="3">
    <source>
        <dbReference type="EMBL" id="MDT0445883.1"/>
    </source>
</evidence>
<evidence type="ECO:0000313" key="4">
    <source>
        <dbReference type="Proteomes" id="UP001183615"/>
    </source>
</evidence>
<dbReference type="InterPro" id="IPR001932">
    <property type="entry name" value="PPM-type_phosphatase-like_dom"/>
</dbReference>
<dbReference type="InterPro" id="IPR036457">
    <property type="entry name" value="PPM-type-like_dom_sf"/>
</dbReference>
<dbReference type="RefSeq" id="WP_311620070.1">
    <property type="nucleotide sequence ID" value="NZ_JAVREV010000016.1"/>
</dbReference>
<dbReference type="PANTHER" id="PTHR43156">
    <property type="entry name" value="STAGE II SPORULATION PROTEIN E-RELATED"/>
    <property type="match status" value="1"/>
</dbReference>
<dbReference type="Pfam" id="PF01590">
    <property type="entry name" value="GAF"/>
    <property type="match status" value="1"/>
</dbReference>
<dbReference type="PANTHER" id="PTHR43156:SF2">
    <property type="entry name" value="STAGE II SPORULATION PROTEIN E"/>
    <property type="match status" value="1"/>
</dbReference>
<dbReference type="Proteomes" id="UP001183615">
    <property type="component" value="Unassembled WGS sequence"/>
</dbReference>
<dbReference type="InterPro" id="IPR003018">
    <property type="entry name" value="GAF"/>
</dbReference>
<accession>A0ABU2SA81</accession>
<dbReference type="SMART" id="SM00331">
    <property type="entry name" value="PP2C_SIG"/>
    <property type="match status" value="1"/>
</dbReference>
<dbReference type="Gene3D" id="3.30.450.40">
    <property type="match status" value="1"/>
</dbReference>
<protein>
    <submittedName>
        <fullName evidence="3">SpoIIE family protein phosphatase</fullName>
    </submittedName>
</protein>
<dbReference type="InterPro" id="IPR029016">
    <property type="entry name" value="GAF-like_dom_sf"/>
</dbReference>
<reference evidence="4" key="1">
    <citation type="submission" date="2023-07" db="EMBL/GenBank/DDBJ databases">
        <title>30 novel species of actinomycetes from the DSMZ collection.</title>
        <authorList>
            <person name="Nouioui I."/>
        </authorList>
    </citation>
    <scope>NUCLEOTIDE SEQUENCE [LARGE SCALE GENOMIC DNA]</scope>
    <source>
        <strain evidence="4">DSM 41886</strain>
    </source>
</reference>
<dbReference type="SUPFAM" id="SSF55781">
    <property type="entry name" value="GAF domain-like"/>
    <property type="match status" value="1"/>
</dbReference>
<dbReference type="Pfam" id="PF07228">
    <property type="entry name" value="SpoIIE"/>
    <property type="match status" value="1"/>
</dbReference>
<dbReference type="InterPro" id="IPR052016">
    <property type="entry name" value="Bact_Sigma-Reg"/>
</dbReference>
<dbReference type="Gene3D" id="3.60.40.10">
    <property type="entry name" value="PPM-type phosphatase domain"/>
    <property type="match status" value="1"/>
</dbReference>
<keyword evidence="1" id="KW-0378">Hydrolase</keyword>
<comment type="caution">
    <text evidence="3">The sequence shown here is derived from an EMBL/GenBank/DDBJ whole genome shotgun (WGS) entry which is preliminary data.</text>
</comment>
<dbReference type="EMBL" id="JAVREV010000016">
    <property type="protein sequence ID" value="MDT0445883.1"/>
    <property type="molecule type" value="Genomic_DNA"/>
</dbReference>
<evidence type="ECO:0000256" key="1">
    <source>
        <dbReference type="ARBA" id="ARBA00022801"/>
    </source>
</evidence>
<evidence type="ECO:0000259" key="2">
    <source>
        <dbReference type="SMART" id="SM00331"/>
    </source>
</evidence>
<name>A0ABU2SA81_9ACTN</name>
<sequence>MSISPPPKVAGIHQALSTVPQTSAPADALPRTRPGGFQDRLASWISDLTTLHALTERLGRTRTLGEALDETLRAGAGLVGARRGLIALRPADGLGPERLAGFGLGHADLGHLETVPRGFDLPRDACGEPAEAVHRDIAREDAVHPRHREVAARLGIAASYAVPLAAEAPGRLGSALWLYDEPGAPDPRQRRLLAHYVRQAAQHIANRLELGRARADVRAVHEGLLPARLPRLPGVSLAVRHRTGPRGGGDFYEALALPDSALGLAVGGTAGGGPAALAAMGRLRAGLRAYAVMEGEDPVAVLSDLELLLRLTEPGRSATALFGYAEPATRRLVLASAGHPPPLVVGPAGAVFAETALSAPLNMLACWEAPSVELRVADGETVLLYSDGLLHRTGEPLDRAFARLQAAAAGAGPGARADPGALADHVLHTVLPGLDARGGAGNDRDAGDADDIVLLAARFA</sequence>
<keyword evidence="4" id="KW-1185">Reference proteome</keyword>
<proteinExistence type="predicted"/>
<feature type="domain" description="PPM-type phosphatase" evidence="2">
    <location>
        <begin position="234"/>
        <end position="459"/>
    </location>
</feature>
<gene>
    <name evidence="3" type="ORF">RM779_25290</name>
</gene>
<organism evidence="3 4">
    <name type="scientific">Streptomyces johnsoniae</name>
    <dbReference type="NCBI Taxonomy" id="3075532"/>
    <lineage>
        <taxon>Bacteria</taxon>
        <taxon>Bacillati</taxon>
        <taxon>Actinomycetota</taxon>
        <taxon>Actinomycetes</taxon>
        <taxon>Kitasatosporales</taxon>
        <taxon>Streptomycetaceae</taxon>
        <taxon>Streptomyces</taxon>
    </lineage>
</organism>